<feature type="domain" description="Cation efflux protein transmembrane" evidence="7">
    <location>
        <begin position="19"/>
        <end position="195"/>
    </location>
</feature>
<dbReference type="Proteomes" id="UP000007812">
    <property type="component" value="Chromosome"/>
</dbReference>
<proteinExistence type="predicted"/>
<dbReference type="Pfam" id="PF01545">
    <property type="entry name" value="Cation_efflux"/>
    <property type="match status" value="1"/>
</dbReference>
<comment type="subcellular location">
    <subcellularLocation>
        <location evidence="1">Membrane</location>
        <topology evidence="1">Multi-pass membrane protein</topology>
    </subcellularLocation>
</comment>
<evidence type="ECO:0000256" key="3">
    <source>
        <dbReference type="ARBA" id="ARBA00022692"/>
    </source>
</evidence>
<dbReference type="HOGENOM" id="CLU_076277_0_0_2"/>
<feature type="transmembrane region" description="Helical" evidence="6">
    <location>
        <begin position="44"/>
        <end position="64"/>
    </location>
</feature>
<dbReference type="OrthoDB" id="8907at2157"/>
<keyword evidence="9" id="KW-1185">Reference proteome</keyword>
<dbReference type="InterPro" id="IPR058533">
    <property type="entry name" value="Cation_efflux_TM"/>
</dbReference>
<dbReference type="eggNOG" id="arCOG01478">
    <property type="taxonomic scope" value="Archaea"/>
</dbReference>
<dbReference type="RefSeq" id="WP_013737949.1">
    <property type="nucleotide sequence ID" value="NC_015435.1"/>
</dbReference>
<evidence type="ECO:0000256" key="4">
    <source>
        <dbReference type="ARBA" id="ARBA00022989"/>
    </source>
</evidence>
<dbReference type="SUPFAM" id="SSF161111">
    <property type="entry name" value="Cation efflux protein transmembrane domain-like"/>
    <property type="match status" value="1"/>
</dbReference>
<organism evidence="8 9">
    <name type="scientific">Metallosphaera cuprina (strain Ar-4)</name>
    <dbReference type="NCBI Taxonomy" id="1006006"/>
    <lineage>
        <taxon>Archaea</taxon>
        <taxon>Thermoproteota</taxon>
        <taxon>Thermoprotei</taxon>
        <taxon>Sulfolobales</taxon>
        <taxon>Sulfolobaceae</taxon>
        <taxon>Metallosphaera</taxon>
    </lineage>
</organism>
<dbReference type="GO" id="GO:0016020">
    <property type="term" value="C:membrane"/>
    <property type="evidence" value="ECO:0007669"/>
    <property type="project" value="UniProtKB-SubCell"/>
</dbReference>
<dbReference type="KEGG" id="mcn:Mcup_1348"/>
<dbReference type="GO" id="GO:0008324">
    <property type="term" value="F:monoatomic cation transmembrane transporter activity"/>
    <property type="evidence" value="ECO:0007669"/>
    <property type="project" value="InterPro"/>
</dbReference>
<dbReference type="GeneID" id="10493536"/>
<dbReference type="EMBL" id="CP002656">
    <property type="protein sequence ID" value="AEB95451.1"/>
    <property type="molecule type" value="Genomic_DNA"/>
</dbReference>
<keyword evidence="5 6" id="KW-0472">Membrane</keyword>
<sequence length="306" mass="34078">MLPLEKFNSISKLFLLSGISLIPISILELYYGRYFSSYILIEDSYHGLVDAITILLVALFLRVVHKRSKRFPMGLYNLENLIVIGSSLLILYYSVDALIQSLSSKSSVPIWASGLTIANALITGSIYIAERKYSWLLLVKNDIAHAKLDIMMEGVSSAGLVIDNYYVSLGIVIAIVAFILKESLKTMKEAILSLVGANCESEFGERVEAMLRGFGIDVRKVYVRRLGSFYSIYIIFGVPSFTPIIEVYKIKKKIQRIVSTLDNVVMTDIRTVPIKIINYDTVPPVGKVNEADRTGRGSSSLANGRE</sequence>
<feature type="transmembrane region" description="Helical" evidence="6">
    <location>
        <begin position="229"/>
        <end position="248"/>
    </location>
</feature>
<evidence type="ECO:0000256" key="2">
    <source>
        <dbReference type="ARBA" id="ARBA00022448"/>
    </source>
</evidence>
<reference evidence="8 9" key="1">
    <citation type="journal article" date="2011" name="J. Bacteriol.">
        <title>Complete genome sequence of Metallosphaera cuprina, a metal sulfide-oxidizing archaeon from a hot spring.</title>
        <authorList>
            <person name="Liu L.J."/>
            <person name="You X.Y."/>
            <person name="Zheng H."/>
            <person name="Wang S."/>
            <person name="Jiang C.Y."/>
            <person name="Liu S.J."/>
        </authorList>
    </citation>
    <scope>NUCLEOTIDE SEQUENCE [LARGE SCALE GENOMIC DNA]</scope>
    <source>
        <strain evidence="8 9">Ar-4</strain>
    </source>
</reference>
<protein>
    <submittedName>
        <fullName evidence="8">Cation diffusion facilitator family transporter</fullName>
    </submittedName>
</protein>
<gene>
    <name evidence="8" type="ordered locus">Mcup_1348</name>
</gene>
<dbReference type="InterPro" id="IPR027469">
    <property type="entry name" value="Cation_efflux_TMD_sf"/>
</dbReference>
<dbReference type="STRING" id="1006006.Mcup_1348"/>
<accession>F4FY78</accession>
<dbReference type="PATRIC" id="fig|1006006.8.peg.1343"/>
<evidence type="ECO:0000313" key="8">
    <source>
        <dbReference type="EMBL" id="AEB95451.1"/>
    </source>
</evidence>
<dbReference type="InterPro" id="IPR050291">
    <property type="entry name" value="CDF_Transporter"/>
</dbReference>
<evidence type="ECO:0000259" key="7">
    <source>
        <dbReference type="Pfam" id="PF01545"/>
    </source>
</evidence>
<keyword evidence="2" id="KW-0813">Transport</keyword>
<dbReference type="Gene3D" id="1.20.1510.10">
    <property type="entry name" value="Cation efflux protein transmembrane domain"/>
    <property type="match status" value="1"/>
</dbReference>
<evidence type="ECO:0000256" key="1">
    <source>
        <dbReference type="ARBA" id="ARBA00004141"/>
    </source>
</evidence>
<evidence type="ECO:0000313" key="9">
    <source>
        <dbReference type="Proteomes" id="UP000007812"/>
    </source>
</evidence>
<feature type="transmembrane region" description="Helical" evidence="6">
    <location>
        <begin position="12"/>
        <end position="32"/>
    </location>
</feature>
<name>F4FY78_METCR</name>
<dbReference type="PANTHER" id="PTHR43840">
    <property type="entry name" value="MITOCHONDRIAL METAL TRANSPORTER 1-RELATED"/>
    <property type="match status" value="1"/>
</dbReference>
<feature type="transmembrane region" description="Helical" evidence="6">
    <location>
        <begin position="110"/>
        <end position="129"/>
    </location>
</feature>
<feature type="transmembrane region" description="Helical" evidence="6">
    <location>
        <begin position="76"/>
        <end position="95"/>
    </location>
</feature>
<keyword evidence="3 6" id="KW-0812">Transmembrane</keyword>
<dbReference type="PANTHER" id="PTHR43840:SF30">
    <property type="entry name" value="TRANSPORT PROTEIN, HYPOTHETICAL"/>
    <property type="match status" value="1"/>
</dbReference>
<evidence type="ECO:0000256" key="5">
    <source>
        <dbReference type="ARBA" id="ARBA00023136"/>
    </source>
</evidence>
<dbReference type="AlphaFoldDB" id="F4FY78"/>
<keyword evidence="4 6" id="KW-1133">Transmembrane helix</keyword>
<evidence type="ECO:0000256" key="6">
    <source>
        <dbReference type="SAM" id="Phobius"/>
    </source>
</evidence>
<feature type="transmembrane region" description="Helical" evidence="6">
    <location>
        <begin position="150"/>
        <end position="180"/>
    </location>
</feature>